<dbReference type="Proteomes" id="UP001275084">
    <property type="component" value="Unassembled WGS sequence"/>
</dbReference>
<reference evidence="2" key="1">
    <citation type="journal article" date="2023" name="Mol. Phylogenet. Evol.">
        <title>Genome-scale phylogeny and comparative genomics of the fungal order Sordariales.</title>
        <authorList>
            <person name="Hensen N."/>
            <person name="Bonometti L."/>
            <person name="Westerberg I."/>
            <person name="Brannstrom I.O."/>
            <person name="Guillou S."/>
            <person name="Cros-Aarteil S."/>
            <person name="Calhoun S."/>
            <person name="Haridas S."/>
            <person name="Kuo A."/>
            <person name="Mondo S."/>
            <person name="Pangilinan J."/>
            <person name="Riley R."/>
            <person name="LaButti K."/>
            <person name="Andreopoulos B."/>
            <person name="Lipzen A."/>
            <person name="Chen C."/>
            <person name="Yan M."/>
            <person name="Daum C."/>
            <person name="Ng V."/>
            <person name="Clum A."/>
            <person name="Steindorff A."/>
            <person name="Ohm R.A."/>
            <person name="Martin F."/>
            <person name="Silar P."/>
            <person name="Natvig D.O."/>
            <person name="Lalanne C."/>
            <person name="Gautier V."/>
            <person name="Ament-Velasquez S.L."/>
            <person name="Kruys A."/>
            <person name="Hutchinson M.I."/>
            <person name="Powell A.J."/>
            <person name="Barry K."/>
            <person name="Miller A.N."/>
            <person name="Grigoriev I.V."/>
            <person name="Debuchy R."/>
            <person name="Gladieux P."/>
            <person name="Hiltunen Thoren M."/>
            <person name="Johannesson H."/>
        </authorList>
    </citation>
    <scope>NUCLEOTIDE SEQUENCE</scope>
    <source>
        <strain evidence="2">CBS 955.72</strain>
    </source>
</reference>
<dbReference type="EMBL" id="JAUIQD010000002">
    <property type="protein sequence ID" value="KAK3359897.1"/>
    <property type="molecule type" value="Genomic_DNA"/>
</dbReference>
<keyword evidence="3" id="KW-1185">Reference proteome</keyword>
<reference evidence="2" key="2">
    <citation type="submission" date="2023-06" db="EMBL/GenBank/DDBJ databases">
        <authorList>
            <consortium name="Lawrence Berkeley National Laboratory"/>
            <person name="Haridas S."/>
            <person name="Hensen N."/>
            <person name="Bonometti L."/>
            <person name="Westerberg I."/>
            <person name="Brannstrom I.O."/>
            <person name="Guillou S."/>
            <person name="Cros-Aarteil S."/>
            <person name="Calhoun S."/>
            <person name="Kuo A."/>
            <person name="Mondo S."/>
            <person name="Pangilinan J."/>
            <person name="Riley R."/>
            <person name="Labutti K."/>
            <person name="Andreopoulos B."/>
            <person name="Lipzen A."/>
            <person name="Chen C."/>
            <person name="Yanf M."/>
            <person name="Daum C."/>
            <person name="Ng V."/>
            <person name="Clum A."/>
            <person name="Steindorff A."/>
            <person name="Ohm R."/>
            <person name="Martin F."/>
            <person name="Silar P."/>
            <person name="Natvig D."/>
            <person name="Lalanne C."/>
            <person name="Gautier V."/>
            <person name="Ament-Velasquez S.L."/>
            <person name="Kruys A."/>
            <person name="Hutchinson M.I."/>
            <person name="Powell A.J."/>
            <person name="Barry K."/>
            <person name="Miller A.N."/>
            <person name="Grigoriev I.V."/>
            <person name="Debuchy R."/>
            <person name="Gladieux P."/>
            <person name="Thoren M.H."/>
            <person name="Johannesson H."/>
        </authorList>
    </citation>
    <scope>NUCLEOTIDE SEQUENCE</scope>
    <source>
        <strain evidence="2">CBS 955.72</strain>
    </source>
</reference>
<comment type="caution">
    <text evidence="2">The sequence shown here is derived from an EMBL/GenBank/DDBJ whole genome shotgun (WGS) entry which is preliminary data.</text>
</comment>
<evidence type="ECO:0008006" key="4">
    <source>
        <dbReference type="Google" id="ProtNLM"/>
    </source>
</evidence>
<feature type="signal peptide" evidence="1">
    <location>
        <begin position="1"/>
        <end position="16"/>
    </location>
</feature>
<protein>
    <recommendedName>
        <fullName evidence="4">Apple domain-containing protein</fullName>
    </recommendedName>
</protein>
<feature type="chain" id="PRO_5042592909" description="Apple domain-containing protein" evidence="1">
    <location>
        <begin position="17"/>
        <end position="164"/>
    </location>
</feature>
<accession>A0AAJ0HRF8</accession>
<dbReference type="AlphaFoldDB" id="A0AAJ0HRF8"/>
<evidence type="ECO:0000313" key="3">
    <source>
        <dbReference type="Proteomes" id="UP001275084"/>
    </source>
</evidence>
<gene>
    <name evidence="2" type="ORF">B0T25DRAFT_515325</name>
</gene>
<evidence type="ECO:0000256" key="1">
    <source>
        <dbReference type="SAM" id="SignalP"/>
    </source>
</evidence>
<keyword evidence="1" id="KW-0732">Signal</keyword>
<name>A0AAJ0HRF8_9PEZI</name>
<proteinExistence type="predicted"/>
<organism evidence="2 3">
    <name type="scientific">Lasiosphaeria hispida</name>
    <dbReference type="NCBI Taxonomy" id="260671"/>
    <lineage>
        <taxon>Eukaryota</taxon>
        <taxon>Fungi</taxon>
        <taxon>Dikarya</taxon>
        <taxon>Ascomycota</taxon>
        <taxon>Pezizomycotina</taxon>
        <taxon>Sordariomycetes</taxon>
        <taxon>Sordariomycetidae</taxon>
        <taxon>Sordariales</taxon>
        <taxon>Lasiosphaeriaceae</taxon>
        <taxon>Lasiosphaeria</taxon>
    </lineage>
</organism>
<evidence type="ECO:0000313" key="2">
    <source>
        <dbReference type="EMBL" id="KAK3359897.1"/>
    </source>
</evidence>
<sequence>MLLCLMWAAVTLAAVAAPRAGMKNVYLHAEGTKTSAELAATCTNGVPASKQHPAGYPINDYTVVTPAANWTSYAVKKEWYDRHLISGPHYMAFTHTSDPYGAFKCQYTCNAATNCNSYFVSYEDIGTGTEHLSCVLFDAILGPVEFEPSTDNIGAGGYDKLCQS</sequence>